<dbReference type="RefSeq" id="WP_341468728.1">
    <property type="nucleotide sequence ID" value="NZ_CP128399.1"/>
</dbReference>
<dbReference type="EMBL" id="CP128399">
    <property type="protein sequence ID" value="WJW66835.1"/>
    <property type="molecule type" value="Genomic_DNA"/>
</dbReference>
<name>A0A8T7LSF4_9CHLR</name>
<dbReference type="SMART" id="SM00028">
    <property type="entry name" value="TPR"/>
    <property type="match status" value="3"/>
</dbReference>
<feature type="repeat" description="TPR" evidence="3">
    <location>
        <begin position="64"/>
        <end position="97"/>
    </location>
</feature>
<gene>
    <name evidence="4" type="ORF">HXX08_03660</name>
    <name evidence="5" type="ORF">OZ401_000080</name>
</gene>
<accession>A0A8T7LSF4</accession>
<sequence>MGKNVSEFDKLLNEGYRLLDEATVSLTPQQAILHCGEALAIFKKTLEIATEEKEPLQVARKALADAYSQRGHQQRYIHNYKEAVADLTQAIRLNPTLAEDYYYRAMSHLKSDDPASARNDLTQYLRYGKIEYLREAAQKYLTELAPRGDNLAYAAHLAKEGARLSSEATSLLNPPEGIQPDSASAVRLYNQALTTFRKALELSPKDFLARIGLLAALKDQAEAYLAMQEYDLTIQNLSEALKLKPDLPLLFQRGEVYKLAGHREHASADFIEFLQTSINSELKQSAEKYLLELQQMKSGAE</sequence>
<evidence type="ECO:0000256" key="1">
    <source>
        <dbReference type="ARBA" id="ARBA00022737"/>
    </source>
</evidence>
<keyword evidence="2 3" id="KW-0802">TPR repeat</keyword>
<dbReference type="AlphaFoldDB" id="A0A8T7LSF4"/>
<dbReference type="SUPFAM" id="SSF48452">
    <property type="entry name" value="TPR-like"/>
    <property type="match status" value="1"/>
</dbReference>
<evidence type="ECO:0000256" key="3">
    <source>
        <dbReference type="PROSITE-ProRule" id="PRU00339"/>
    </source>
</evidence>
<reference evidence="5" key="2">
    <citation type="journal article" date="2024" name="Nature">
        <title>Anoxygenic phototroph of the Chloroflexota uses a type I reaction centre.</title>
        <authorList>
            <person name="Tsuji J.M."/>
            <person name="Shaw N.A."/>
            <person name="Nagashima S."/>
            <person name="Venkiteswaran J.J."/>
            <person name="Schiff S.L."/>
            <person name="Watanabe T."/>
            <person name="Fukui M."/>
            <person name="Hanada S."/>
            <person name="Tank M."/>
            <person name="Neufeld J.D."/>
        </authorList>
    </citation>
    <scope>NUCLEOTIDE SEQUENCE</scope>
    <source>
        <strain evidence="5">L227-S17</strain>
    </source>
</reference>
<dbReference type="Gene3D" id="1.25.40.10">
    <property type="entry name" value="Tetratricopeptide repeat domain"/>
    <property type="match status" value="2"/>
</dbReference>
<dbReference type="PANTHER" id="PTHR44858:SF1">
    <property type="entry name" value="UDP-N-ACETYLGLUCOSAMINE--PEPTIDE N-ACETYLGLUCOSAMINYLTRANSFERASE SPINDLY-RELATED"/>
    <property type="match status" value="1"/>
</dbReference>
<dbReference type="InterPro" id="IPR050498">
    <property type="entry name" value="Ycf3"/>
</dbReference>
<feature type="repeat" description="TPR" evidence="3">
    <location>
        <begin position="214"/>
        <end position="247"/>
    </location>
</feature>
<dbReference type="InterPro" id="IPR011990">
    <property type="entry name" value="TPR-like_helical_dom_sf"/>
</dbReference>
<dbReference type="InterPro" id="IPR019734">
    <property type="entry name" value="TPR_rpt"/>
</dbReference>
<organism evidence="4 6">
    <name type="scientific">Candidatus Chlorohelix allophototropha</name>
    <dbReference type="NCBI Taxonomy" id="3003348"/>
    <lineage>
        <taxon>Bacteria</taxon>
        <taxon>Bacillati</taxon>
        <taxon>Chloroflexota</taxon>
        <taxon>Chloroflexia</taxon>
        <taxon>Candidatus Chloroheliales</taxon>
        <taxon>Candidatus Chloroheliaceae</taxon>
        <taxon>Candidatus Chlorohelix</taxon>
    </lineage>
</organism>
<keyword evidence="1" id="KW-0677">Repeat</keyword>
<evidence type="ECO:0000313" key="5">
    <source>
        <dbReference type="EMBL" id="WJW66835.1"/>
    </source>
</evidence>
<dbReference type="PROSITE" id="PS50005">
    <property type="entry name" value="TPR"/>
    <property type="match status" value="2"/>
</dbReference>
<dbReference type="Proteomes" id="UP000521676">
    <property type="component" value="Unassembled WGS sequence"/>
</dbReference>
<evidence type="ECO:0000313" key="4">
    <source>
        <dbReference type="EMBL" id="NWJ44954.1"/>
    </source>
</evidence>
<evidence type="ECO:0000256" key="2">
    <source>
        <dbReference type="ARBA" id="ARBA00022803"/>
    </source>
</evidence>
<dbReference type="EMBL" id="JACATZ010000001">
    <property type="protein sequence ID" value="NWJ44954.1"/>
    <property type="molecule type" value="Genomic_DNA"/>
</dbReference>
<protein>
    <recommendedName>
        <fullName evidence="8">Tetratricopeptide repeat protein</fullName>
    </recommendedName>
</protein>
<reference evidence="4 6" key="1">
    <citation type="submission" date="2020-06" db="EMBL/GenBank/DDBJ databases">
        <title>Anoxygenic phototrophic Chloroflexota member uses a Type I reaction center.</title>
        <authorList>
            <person name="Tsuji J.M."/>
            <person name="Shaw N.A."/>
            <person name="Nagashima S."/>
            <person name="Venkiteswaran J."/>
            <person name="Schiff S.L."/>
            <person name="Hanada S."/>
            <person name="Tank M."/>
            <person name="Neufeld J.D."/>
        </authorList>
    </citation>
    <scope>NUCLEOTIDE SEQUENCE [LARGE SCALE GENOMIC DNA]</scope>
    <source>
        <strain evidence="4">L227-S17</strain>
    </source>
</reference>
<evidence type="ECO:0008006" key="8">
    <source>
        <dbReference type="Google" id="ProtNLM"/>
    </source>
</evidence>
<evidence type="ECO:0000313" key="7">
    <source>
        <dbReference type="Proteomes" id="UP001431572"/>
    </source>
</evidence>
<keyword evidence="7" id="KW-1185">Reference proteome</keyword>
<dbReference type="PANTHER" id="PTHR44858">
    <property type="entry name" value="TETRATRICOPEPTIDE REPEAT PROTEIN 6"/>
    <property type="match status" value="1"/>
</dbReference>
<evidence type="ECO:0000313" key="6">
    <source>
        <dbReference type="Proteomes" id="UP000521676"/>
    </source>
</evidence>
<dbReference type="Proteomes" id="UP001431572">
    <property type="component" value="Chromosome 1"/>
</dbReference>
<proteinExistence type="predicted"/>